<evidence type="ECO:0000313" key="1">
    <source>
        <dbReference type="EMBL" id="KAI3719684.1"/>
    </source>
</evidence>
<sequence>MMQRVVRISSHQAQLHKLGDSHLKSTPKFNLDAVRDDLLESKSCFAPLIPGLPDDIALNCLLRLPVGFHSGGRTVCRRWYHLFGDKARFFTQRKEMGFQDPWLFVLSFHKCTGKIQWQVLDLIHHSWHTIPAPTCMEEVCPHGFRCVSGDGVLFVCGGVAADVDRPLNSVSKFDVRSNRWSSIKKMNTPRAFFASGVIDGMVYAAGGNSGDRFEINAAEVMDPNEGVWRPVASMGASMAAYDAAVLDGKLFVTEGWFWPFYIVPRGQVYDPRSDRWECMATGLREGWTGSSVVMFGRLFVVSEHERTKLKVYDLSNDTWETVEGPPLPEEICKPFAVNGCNDKIYVVGRNLHVAVGFIRIHRLCNTTDENLEFSVQWQVVEAPQSFFDLTPSDAQILFA</sequence>
<gene>
    <name evidence="1" type="ORF">L6452_20586</name>
</gene>
<dbReference type="Proteomes" id="UP001055879">
    <property type="component" value="Linkage Group LG06"/>
</dbReference>
<reference evidence="1 2" key="2">
    <citation type="journal article" date="2022" name="Mol. Ecol. Resour.">
        <title>The genomes of chicory, endive, great burdock and yacon provide insights into Asteraceae paleo-polyploidization history and plant inulin production.</title>
        <authorList>
            <person name="Fan W."/>
            <person name="Wang S."/>
            <person name="Wang H."/>
            <person name="Wang A."/>
            <person name="Jiang F."/>
            <person name="Liu H."/>
            <person name="Zhao H."/>
            <person name="Xu D."/>
            <person name="Zhang Y."/>
        </authorList>
    </citation>
    <scope>NUCLEOTIDE SEQUENCE [LARGE SCALE GENOMIC DNA]</scope>
    <source>
        <strain evidence="2">cv. Niubang</strain>
    </source>
</reference>
<name>A0ACB9BAX9_ARCLA</name>
<protein>
    <submittedName>
        <fullName evidence="1">Uncharacterized protein</fullName>
    </submittedName>
</protein>
<proteinExistence type="predicted"/>
<organism evidence="1 2">
    <name type="scientific">Arctium lappa</name>
    <name type="common">Greater burdock</name>
    <name type="synonym">Lappa major</name>
    <dbReference type="NCBI Taxonomy" id="4217"/>
    <lineage>
        <taxon>Eukaryota</taxon>
        <taxon>Viridiplantae</taxon>
        <taxon>Streptophyta</taxon>
        <taxon>Embryophyta</taxon>
        <taxon>Tracheophyta</taxon>
        <taxon>Spermatophyta</taxon>
        <taxon>Magnoliopsida</taxon>
        <taxon>eudicotyledons</taxon>
        <taxon>Gunneridae</taxon>
        <taxon>Pentapetalae</taxon>
        <taxon>asterids</taxon>
        <taxon>campanulids</taxon>
        <taxon>Asterales</taxon>
        <taxon>Asteraceae</taxon>
        <taxon>Carduoideae</taxon>
        <taxon>Cardueae</taxon>
        <taxon>Arctiinae</taxon>
        <taxon>Arctium</taxon>
    </lineage>
</organism>
<accession>A0ACB9BAX9</accession>
<reference evidence="2" key="1">
    <citation type="journal article" date="2022" name="Mol. Ecol. Resour.">
        <title>The genomes of chicory, endive, great burdock and yacon provide insights into Asteraceae palaeo-polyploidization history and plant inulin production.</title>
        <authorList>
            <person name="Fan W."/>
            <person name="Wang S."/>
            <person name="Wang H."/>
            <person name="Wang A."/>
            <person name="Jiang F."/>
            <person name="Liu H."/>
            <person name="Zhao H."/>
            <person name="Xu D."/>
            <person name="Zhang Y."/>
        </authorList>
    </citation>
    <scope>NUCLEOTIDE SEQUENCE [LARGE SCALE GENOMIC DNA]</scope>
    <source>
        <strain evidence="2">cv. Niubang</strain>
    </source>
</reference>
<evidence type="ECO:0000313" key="2">
    <source>
        <dbReference type="Proteomes" id="UP001055879"/>
    </source>
</evidence>
<comment type="caution">
    <text evidence="1">The sequence shown here is derived from an EMBL/GenBank/DDBJ whole genome shotgun (WGS) entry which is preliminary data.</text>
</comment>
<dbReference type="EMBL" id="CM042052">
    <property type="protein sequence ID" value="KAI3719684.1"/>
    <property type="molecule type" value="Genomic_DNA"/>
</dbReference>
<keyword evidence="2" id="KW-1185">Reference proteome</keyword>